<dbReference type="STRING" id="1123384.AJ81_00065"/>
<gene>
    <name evidence="8" type="ORF">AJ81_00065</name>
</gene>
<keyword evidence="4 7" id="KW-0812">Transmembrane</keyword>
<dbReference type="AlphaFoldDB" id="A0A0X1KNK4"/>
<sequence length="178" mass="19335">MSEGVWKRAWKAFGVFLKISSLTLGGGYAMVPVMQWEAEKLGWMKRDEFLNLLSVAQSIPGPIAFNTAIIVGKRVAGVPGAILSGVAIALPPFVAIVAVASLLKPFLNNAYVRAFLLGVYAAVVALVFNVLLGLIKKQSWTILKLMVIGVGVVLLLINRNTLYVVFAATIWLLYMWGK</sequence>
<protein>
    <submittedName>
        <fullName evidence="8">Chromate transporter</fullName>
    </submittedName>
</protein>
<reference evidence="8 9" key="1">
    <citation type="submission" date="2014-01" db="EMBL/GenBank/DDBJ databases">
        <title>Genome sequencing of Thermotog hypogea.</title>
        <authorList>
            <person name="Zhang X."/>
            <person name="Alvare G."/>
            <person name="Fristensky B."/>
            <person name="Chen L."/>
            <person name="Suen T."/>
            <person name="Chen Q."/>
            <person name="Ma K."/>
        </authorList>
    </citation>
    <scope>NUCLEOTIDE SEQUENCE [LARGE SCALE GENOMIC DNA]</scope>
    <source>
        <strain evidence="8 9">DSM 11164</strain>
    </source>
</reference>
<dbReference type="GO" id="GO:0005886">
    <property type="term" value="C:plasma membrane"/>
    <property type="evidence" value="ECO:0007669"/>
    <property type="project" value="UniProtKB-SubCell"/>
</dbReference>
<feature type="transmembrane region" description="Helical" evidence="7">
    <location>
        <begin position="12"/>
        <end position="29"/>
    </location>
</feature>
<evidence type="ECO:0000256" key="5">
    <source>
        <dbReference type="ARBA" id="ARBA00022989"/>
    </source>
</evidence>
<feature type="transmembrane region" description="Helical" evidence="7">
    <location>
        <begin position="147"/>
        <end position="174"/>
    </location>
</feature>
<dbReference type="InterPro" id="IPR052518">
    <property type="entry name" value="CHR_Transporter"/>
</dbReference>
<evidence type="ECO:0000256" key="4">
    <source>
        <dbReference type="ARBA" id="ARBA00022692"/>
    </source>
</evidence>
<dbReference type="Pfam" id="PF02417">
    <property type="entry name" value="Chromate_transp"/>
    <property type="match status" value="1"/>
</dbReference>
<dbReference type="EMBL" id="CP007141">
    <property type="protein sequence ID" value="AJC72855.1"/>
    <property type="molecule type" value="Genomic_DNA"/>
</dbReference>
<keyword evidence="6 7" id="KW-0472">Membrane</keyword>
<comment type="similarity">
    <text evidence="2">Belongs to the chromate ion transporter (CHR) (TC 2.A.51) family.</text>
</comment>
<dbReference type="InterPro" id="IPR003370">
    <property type="entry name" value="Chromate_transpt"/>
</dbReference>
<evidence type="ECO:0000313" key="9">
    <source>
        <dbReference type="Proteomes" id="UP000077469"/>
    </source>
</evidence>
<comment type="subcellular location">
    <subcellularLocation>
        <location evidence="1">Cell membrane</location>
        <topology evidence="1">Multi-pass membrane protein</topology>
    </subcellularLocation>
</comment>
<evidence type="ECO:0000256" key="2">
    <source>
        <dbReference type="ARBA" id="ARBA00005262"/>
    </source>
</evidence>
<dbReference type="PaxDb" id="1123384-AJ81_00065"/>
<name>A0A0X1KNK4_9THEM</name>
<feature type="transmembrane region" description="Helical" evidence="7">
    <location>
        <begin position="81"/>
        <end position="103"/>
    </location>
</feature>
<organism evidence="8 9">
    <name type="scientific">Pseudothermotoga hypogea DSM 11164 = NBRC 106472</name>
    <dbReference type="NCBI Taxonomy" id="1123384"/>
    <lineage>
        <taxon>Bacteria</taxon>
        <taxon>Thermotogati</taxon>
        <taxon>Thermotogota</taxon>
        <taxon>Thermotogae</taxon>
        <taxon>Thermotogales</taxon>
        <taxon>Thermotogaceae</taxon>
        <taxon>Pseudothermotoga</taxon>
    </lineage>
</organism>
<dbReference type="Proteomes" id="UP000077469">
    <property type="component" value="Chromosome"/>
</dbReference>
<accession>A0A0X1KNK4</accession>
<feature type="transmembrane region" description="Helical" evidence="7">
    <location>
        <begin position="49"/>
        <end position="69"/>
    </location>
</feature>
<dbReference type="GO" id="GO:0015109">
    <property type="term" value="F:chromate transmembrane transporter activity"/>
    <property type="evidence" value="ECO:0007669"/>
    <property type="project" value="InterPro"/>
</dbReference>
<evidence type="ECO:0000256" key="3">
    <source>
        <dbReference type="ARBA" id="ARBA00022475"/>
    </source>
</evidence>
<keyword evidence="5 7" id="KW-1133">Transmembrane helix</keyword>
<keyword evidence="9" id="KW-1185">Reference proteome</keyword>
<dbReference type="OrthoDB" id="9788907at2"/>
<evidence type="ECO:0000313" key="8">
    <source>
        <dbReference type="EMBL" id="AJC72855.1"/>
    </source>
</evidence>
<dbReference type="KEGG" id="phy:AJ81_00065"/>
<dbReference type="RefSeq" id="WP_051368900.1">
    <property type="nucleotide sequence ID" value="NC_022795.1"/>
</dbReference>
<dbReference type="PANTHER" id="PTHR43663:SF2">
    <property type="entry name" value="CHROMATE TRANSPORT PROTEIN-RELATED"/>
    <property type="match status" value="1"/>
</dbReference>
<dbReference type="PATRIC" id="fig|1123384.7.peg.13"/>
<evidence type="ECO:0000256" key="6">
    <source>
        <dbReference type="ARBA" id="ARBA00023136"/>
    </source>
</evidence>
<keyword evidence="3" id="KW-1003">Cell membrane</keyword>
<evidence type="ECO:0000256" key="1">
    <source>
        <dbReference type="ARBA" id="ARBA00004651"/>
    </source>
</evidence>
<evidence type="ECO:0000256" key="7">
    <source>
        <dbReference type="SAM" id="Phobius"/>
    </source>
</evidence>
<dbReference type="PANTHER" id="PTHR43663">
    <property type="entry name" value="CHROMATE TRANSPORT PROTEIN-RELATED"/>
    <property type="match status" value="1"/>
</dbReference>
<feature type="transmembrane region" description="Helical" evidence="7">
    <location>
        <begin position="115"/>
        <end position="135"/>
    </location>
</feature>
<proteinExistence type="inferred from homology"/>